<gene>
    <name evidence="1" type="ORF">LCGC14_0532180</name>
</gene>
<proteinExistence type="predicted"/>
<sequence length="76" mass="8384">MLKYPTDKELKEWEAQAKGDKSWTLQKGQTKNAILRLIAALLEEHAQKTVCCHSHLGASGDYGGDGVPLAFVVEEE</sequence>
<name>A0A0F9RZY3_9ZZZZ</name>
<reference evidence="1" key="1">
    <citation type="journal article" date="2015" name="Nature">
        <title>Complex archaea that bridge the gap between prokaryotes and eukaryotes.</title>
        <authorList>
            <person name="Spang A."/>
            <person name="Saw J.H."/>
            <person name="Jorgensen S.L."/>
            <person name="Zaremba-Niedzwiedzka K."/>
            <person name="Martijn J."/>
            <person name="Lind A.E."/>
            <person name="van Eijk R."/>
            <person name="Schleper C."/>
            <person name="Guy L."/>
            <person name="Ettema T.J."/>
        </authorList>
    </citation>
    <scope>NUCLEOTIDE SEQUENCE</scope>
</reference>
<protein>
    <submittedName>
        <fullName evidence="1">Uncharacterized protein</fullName>
    </submittedName>
</protein>
<organism evidence="1">
    <name type="scientific">marine sediment metagenome</name>
    <dbReference type="NCBI Taxonomy" id="412755"/>
    <lineage>
        <taxon>unclassified sequences</taxon>
        <taxon>metagenomes</taxon>
        <taxon>ecological metagenomes</taxon>
    </lineage>
</organism>
<dbReference type="AlphaFoldDB" id="A0A0F9RZY3"/>
<comment type="caution">
    <text evidence="1">The sequence shown here is derived from an EMBL/GenBank/DDBJ whole genome shotgun (WGS) entry which is preliminary data.</text>
</comment>
<evidence type="ECO:0000313" key="1">
    <source>
        <dbReference type="EMBL" id="KKN60384.1"/>
    </source>
</evidence>
<accession>A0A0F9RZY3</accession>
<dbReference type="EMBL" id="LAZR01000697">
    <property type="protein sequence ID" value="KKN60384.1"/>
    <property type="molecule type" value="Genomic_DNA"/>
</dbReference>